<sequence length="147" mass="15933">MAKFILIAALCILSAVVSKAAFNKEEVIKTFMTRAEECRGEVGAADSDVQDILSKLPAAGKEGKCLRNCLMKKYSAVDNNGKFVKSVAEEHAQIYTDGDADKMKIAHEIIDACAGIPVPDDPCEAAEVYGKCFLEQAKAHGIEKFDF</sequence>
<proteinExistence type="evidence at transcript level"/>
<keyword evidence="1" id="KW-0732">Signal</keyword>
<dbReference type="InterPro" id="IPR036728">
    <property type="entry name" value="PBP_GOBP_sf"/>
</dbReference>
<feature type="chain" id="PRO_5018135527" evidence="1">
    <location>
        <begin position="21"/>
        <end position="147"/>
    </location>
</feature>
<gene>
    <name evidence="2" type="primary">OBP28a</name>
</gene>
<dbReference type="EMBL" id="MH937220">
    <property type="protein sequence ID" value="AYN70635.1"/>
    <property type="molecule type" value="mRNA"/>
</dbReference>
<dbReference type="SMART" id="SM00708">
    <property type="entry name" value="PhBP"/>
    <property type="match status" value="1"/>
</dbReference>
<dbReference type="Pfam" id="PF01395">
    <property type="entry name" value="PBP_GOBP"/>
    <property type="match status" value="1"/>
</dbReference>
<feature type="signal peptide" evidence="1">
    <location>
        <begin position="1"/>
        <end position="20"/>
    </location>
</feature>
<dbReference type="CDD" id="cd23992">
    <property type="entry name" value="PBP_GOBP"/>
    <property type="match status" value="1"/>
</dbReference>
<dbReference type="SMR" id="A0A3G2LEG5"/>
<reference evidence="2" key="1">
    <citation type="submission" date="2018-09" db="EMBL/GenBank/DDBJ databases">
        <title>Identification and expression analysis of chemosensory genes in citrus fruit fly Bactrocera minax.</title>
        <authorList>
            <person name="Lu Y."/>
            <person name="Yu T."/>
            <person name="Cheng J."/>
        </authorList>
    </citation>
    <scope>NUCLEOTIDE SEQUENCE</scope>
    <source>
        <strain evidence="2">Bmi003166</strain>
    </source>
</reference>
<dbReference type="GO" id="GO:0005549">
    <property type="term" value="F:odorant binding"/>
    <property type="evidence" value="ECO:0007669"/>
    <property type="project" value="InterPro"/>
</dbReference>
<accession>A0A3G2LEG5</accession>
<dbReference type="SUPFAM" id="SSF47565">
    <property type="entry name" value="Insect pheromone/odorant-binding proteins"/>
    <property type="match status" value="1"/>
</dbReference>
<evidence type="ECO:0000256" key="1">
    <source>
        <dbReference type="SAM" id="SignalP"/>
    </source>
</evidence>
<dbReference type="InterPro" id="IPR006170">
    <property type="entry name" value="PBP/GOBP"/>
</dbReference>
<dbReference type="Gene3D" id="1.10.238.20">
    <property type="entry name" value="Pheromone/general odorant binding protein domain"/>
    <property type="match status" value="1"/>
</dbReference>
<name>A0A3G2LEG5_9MUSC</name>
<organism evidence="2">
    <name type="scientific">Bactrocera minax</name>
    <name type="common">Chinese citrus fly</name>
    <dbReference type="NCBI Taxonomy" id="104690"/>
    <lineage>
        <taxon>Eukaryota</taxon>
        <taxon>Metazoa</taxon>
        <taxon>Ecdysozoa</taxon>
        <taxon>Arthropoda</taxon>
        <taxon>Hexapoda</taxon>
        <taxon>Insecta</taxon>
        <taxon>Pterygota</taxon>
        <taxon>Neoptera</taxon>
        <taxon>Endopterygota</taxon>
        <taxon>Diptera</taxon>
        <taxon>Brachycera</taxon>
        <taxon>Muscomorpha</taxon>
        <taxon>Tephritoidea</taxon>
        <taxon>Tephritidae</taxon>
        <taxon>Bactrocera</taxon>
        <taxon>Tetradacus</taxon>
    </lineage>
</organism>
<protein>
    <submittedName>
        <fullName evidence="2">Odorant-binding protein 28a</fullName>
    </submittedName>
</protein>
<dbReference type="AlphaFoldDB" id="A0A3G2LEG5"/>
<evidence type="ECO:0000313" key="2">
    <source>
        <dbReference type="EMBL" id="AYN70635.1"/>
    </source>
</evidence>